<dbReference type="Gramene" id="ORUFI06G10800.1">
    <property type="protein sequence ID" value="ORUFI06G10800.1"/>
    <property type="gene ID" value="ORUFI06G10800"/>
</dbReference>
<dbReference type="EnsemblPlants" id="ORUFI06G10800.1">
    <property type="protein sequence ID" value="ORUFI06G10800.1"/>
    <property type="gene ID" value="ORUFI06G10800"/>
</dbReference>
<dbReference type="Proteomes" id="UP000008022">
    <property type="component" value="Unassembled WGS sequence"/>
</dbReference>
<reference evidence="2" key="1">
    <citation type="submission" date="2013-06" db="EMBL/GenBank/DDBJ databases">
        <authorList>
            <person name="Zhao Q."/>
        </authorList>
    </citation>
    <scope>NUCLEOTIDE SEQUENCE</scope>
    <source>
        <strain evidence="2">cv. W1943</strain>
    </source>
</reference>
<sequence>MAGSAEVARVERGGRCLNPLCPMSGNSGGLSMGNCGGEVVAAVAVRWCWRRLVRERPWQRGGGGRGVEVVMESLELAMWWQRRGLWRLQ</sequence>
<proteinExistence type="predicted"/>
<evidence type="ECO:0000313" key="1">
    <source>
        <dbReference type="EnsemblPlants" id="ORUFI06G10800.1"/>
    </source>
</evidence>
<protein>
    <submittedName>
        <fullName evidence="1">Uncharacterized protein</fullName>
    </submittedName>
</protein>
<reference evidence="1" key="2">
    <citation type="submission" date="2015-06" db="UniProtKB">
        <authorList>
            <consortium name="EnsemblPlants"/>
        </authorList>
    </citation>
    <scope>IDENTIFICATION</scope>
</reference>
<organism evidence="1 2">
    <name type="scientific">Oryza rufipogon</name>
    <name type="common">Brownbeard rice</name>
    <name type="synonym">Asian wild rice</name>
    <dbReference type="NCBI Taxonomy" id="4529"/>
    <lineage>
        <taxon>Eukaryota</taxon>
        <taxon>Viridiplantae</taxon>
        <taxon>Streptophyta</taxon>
        <taxon>Embryophyta</taxon>
        <taxon>Tracheophyta</taxon>
        <taxon>Spermatophyta</taxon>
        <taxon>Magnoliopsida</taxon>
        <taxon>Liliopsida</taxon>
        <taxon>Poales</taxon>
        <taxon>Poaceae</taxon>
        <taxon>BOP clade</taxon>
        <taxon>Oryzoideae</taxon>
        <taxon>Oryzeae</taxon>
        <taxon>Oryzinae</taxon>
        <taxon>Oryza</taxon>
    </lineage>
</organism>
<accession>A0A0E0PW72</accession>
<dbReference type="HOGENOM" id="CLU_2458706_0_0_1"/>
<dbReference type="AlphaFoldDB" id="A0A0E0PW72"/>
<evidence type="ECO:0000313" key="2">
    <source>
        <dbReference type="Proteomes" id="UP000008022"/>
    </source>
</evidence>
<keyword evidence="2" id="KW-1185">Reference proteome</keyword>
<name>A0A0E0PW72_ORYRU</name>